<evidence type="ECO:0000256" key="1">
    <source>
        <dbReference type="SAM" id="MobiDB-lite"/>
    </source>
</evidence>
<accession>A0A182TEY0</accession>
<protein>
    <submittedName>
        <fullName evidence="2">Uncharacterized protein</fullName>
    </submittedName>
</protein>
<dbReference type="Proteomes" id="UP000075902">
    <property type="component" value="Unassembled WGS sequence"/>
</dbReference>
<name>A0A182TEY0_9DIPT</name>
<organism evidence="2 3">
    <name type="scientific">Anopheles melas</name>
    <dbReference type="NCBI Taxonomy" id="34690"/>
    <lineage>
        <taxon>Eukaryota</taxon>
        <taxon>Metazoa</taxon>
        <taxon>Ecdysozoa</taxon>
        <taxon>Arthropoda</taxon>
        <taxon>Hexapoda</taxon>
        <taxon>Insecta</taxon>
        <taxon>Pterygota</taxon>
        <taxon>Neoptera</taxon>
        <taxon>Endopterygota</taxon>
        <taxon>Diptera</taxon>
        <taxon>Nematocera</taxon>
        <taxon>Culicoidea</taxon>
        <taxon>Culicidae</taxon>
        <taxon>Anophelinae</taxon>
        <taxon>Anopheles</taxon>
    </lineage>
</organism>
<reference evidence="2" key="2">
    <citation type="submission" date="2020-05" db="UniProtKB">
        <authorList>
            <consortium name="EnsemblMetazoa"/>
        </authorList>
    </citation>
    <scope>IDENTIFICATION</scope>
    <source>
        <strain evidence="2">CM1001059</strain>
    </source>
</reference>
<reference evidence="3" key="1">
    <citation type="submission" date="2014-01" db="EMBL/GenBank/DDBJ databases">
        <title>The Genome Sequence of Anopheles melas CM1001059_A (V2).</title>
        <authorList>
            <consortium name="The Broad Institute Genomics Platform"/>
            <person name="Neafsey D.E."/>
            <person name="Besansky N."/>
            <person name="Howell P."/>
            <person name="Walton C."/>
            <person name="Young S.K."/>
            <person name="Zeng Q."/>
            <person name="Gargeya S."/>
            <person name="Fitzgerald M."/>
            <person name="Haas B."/>
            <person name="Abouelleil A."/>
            <person name="Allen A.W."/>
            <person name="Alvarado L."/>
            <person name="Arachchi H.M."/>
            <person name="Berlin A.M."/>
            <person name="Chapman S.B."/>
            <person name="Gainer-Dewar J."/>
            <person name="Goldberg J."/>
            <person name="Griggs A."/>
            <person name="Gujja S."/>
            <person name="Hansen M."/>
            <person name="Howarth C."/>
            <person name="Imamovic A."/>
            <person name="Ireland A."/>
            <person name="Larimer J."/>
            <person name="McCowan C."/>
            <person name="Murphy C."/>
            <person name="Pearson M."/>
            <person name="Poon T.W."/>
            <person name="Priest M."/>
            <person name="Roberts A."/>
            <person name="Saif S."/>
            <person name="Shea T."/>
            <person name="Sisk P."/>
            <person name="Sykes S."/>
            <person name="Wortman J."/>
            <person name="Nusbaum C."/>
            <person name="Birren B."/>
        </authorList>
    </citation>
    <scope>NUCLEOTIDE SEQUENCE [LARGE SCALE GENOMIC DNA]</scope>
    <source>
        <strain evidence="3">CM1001059</strain>
    </source>
</reference>
<feature type="compositionally biased region" description="Low complexity" evidence="1">
    <location>
        <begin position="45"/>
        <end position="57"/>
    </location>
</feature>
<evidence type="ECO:0000313" key="3">
    <source>
        <dbReference type="Proteomes" id="UP000075902"/>
    </source>
</evidence>
<feature type="region of interest" description="Disordered" evidence="1">
    <location>
        <begin position="45"/>
        <end position="71"/>
    </location>
</feature>
<sequence length="132" mass="14595">MVPPTTATGDPFSIWNMREIAGIDMLQIQQEKIALAAVTVSAETSSYSSASERSSTSNGETGDSDNTLNDIESYTRFENDLTSICSDMAQSSQPLRKRLPPAKKRKYDYVESKVKQYFKPPAKCSSKQAQSQ</sequence>
<feature type="compositionally biased region" description="Polar residues" evidence="1">
    <location>
        <begin position="58"/>
        <end position="71"/>
    </location>
</feature>
<dbReference type="AlphaFoldDB" id="A0A182TEY0"/>
<dbReference type="EnsemblMetazoa" id="AMEC001106-RA">
    <property type="protein sequence ID" value="AMEC001106-PA"/>
    <property type="gene ID" value="AMEC001106"/>
</dbReference>
<keyword evidence="3" id="KW-1185">Reference proteome</keyword>
<dbReference type="VEuPathDB" id="VectorBase:AMEC001106"/>
<evidence type="ECO:0000313" key="2">
    <source>
        <dbReference type="EnsemblMetazoa" id="AMEC001106-PA"/>
    </source>
</evidence>
<proteinExistence type="predicted"/>